<dbReference type="Gene3D" id="3.40.1000.70">
    <property type="entry name" value="PknH-like extracellular domain"/>
    <property type="match status" value="1"/>
</dbReference>
<protein>
    <recommendedName>
        <fullName evidence="2">PknH-like extracellular domain-containing protein</fullName>
    </recommendedName>
</protein>
<dbReference type="Proteomes" id="UP000193866">
    <property type="component" value="Unassembled WGS sequence"/>
</dbReference>
<evidence type="ECO:0000256" key="1">
    <source>
        <dbReference type="SAM" id="SignalP"/>
    </source>
</evidence>
<evidence type="ECO:0000313" key="4">
    <source>
        <dbReference type="Proteomes" id="UP000193866"/>
    </source>
</evidence>
<feature type="chain" id="PRO_5012687949" description="PknH-like extracellular domain-containing protein" evidence="1">
    <location>
        <begin position="35"/>
        <end position="236"/>
    </location>
</feature>
<dbReference type="Pfam" id="PF14032">
    <property type="entry name" value="PknH_C"/>
    <property type="match status" value="1"/>
</dbReference>
<keyword evidence="1" id="KW-0732">Signal</keyword>
<dbReference type="STRING" id="1108812.AWC16_16980"/>
<name>A0A1X1YEI6_9MYCO</name>
<organism evidence="3 4">
    <name type="scientific">Mycolicibacter longobardus</name>
    <dbReference type="NCBI Taxonomy" id="1108812"/>
    <lineage>
        <taxon>Bacteria</taxon>
        <taxon>Bacillati</taxon>
        <taxon>Actinomycetota</taxon>
        <taxon>Actinomycetes</taxon>
        <taxon>Mycobacteriales</taxon>
        <taxon>Mycobacteriaceae</taxon>
        <taxon>Mycolicibacter</taxon>
    </lineage>
</organism>
<evidence type="ECO:0000313" key="3">
    <source>
        <dbReference type="EMBL" id="ORW09496.1"/>
    </source>
</evidence>
<feature type="signal peptide" evidence="1">
    <location>
        <begin position="1"/>
        <end position="34"/>
    </location>
</feature>
<comment type="caution">
    <text evidence="3">The sequence shown here is derived from an EMBL/GenBank/DDBJ whole genome shotgun (WGS) entry which is preliminary data.</text>
</comment>
<sequence>MQRDDTGRCIGYLALAIATCAAGALTVLPGPASATPGAPGIDTITTVDLAALQLTSEDAAPIVKWPSDPPSELTVYKTQTQPVAGSAGTSDAQCATAVYAGLDSTYNGSGFTGLNYQELTGFGSKNSYSVVSVASSYDDEHAATNMVANTIQKWNDCNRKKVTGDVSGSTETRTVNNVVSTPDDIYLVNNITDGGACSHAMTSQRNVVVEVSACRTNIGLVKQGLQLANKMLVKLP</sequence>
<evidence type="ECO:0000259" key="2">
    <source>
        <dbReference type="Pfam" id="PF14032"/>
    </source>
</evidence>
<gene>
    <name evidence="3" type="ORF">AWC16_16980</name>
</gene>
<dbReference type="EMBL" id="LQPG01000028">
    <property type="protein sequence ID" value="ORW09496.1"/>
    <property type="molecule type" value="Genomic_DNA"/>
</dbReference>
<accession>A0A1X1YEI6</accession>
<dbReference type="RefSeq" id="WP_165759241.1">
    <property type="nucleotide sequence ID" value="NZ_LQPG01000028.1"/>
</dbReference>
<dbReference type="InterPro" id="IPR026954">
    <property type="entry name" value="PknH-like_Extracell"/>
</dbReference>
<keyword evidence="4" id="KW-1185">Reference proteome</keyword>
<dbReference type="InterPro" id="IPR038232">
    <property type="entry name" value="PknH-like_Extracell_sf"/>
</dbReference>
<feature type="domain" description="PknH-like extracellular" evidence="2">
    <location>
        <begin position="48"/>
        <end position="232"/>
    </location>
</feature>
<proteinExistence type="predicted"/>
<reference evidence="3 4" key="1">
    <citation type="submission" date="2016-01" db="EMBL/GenBank/DDBJ databases">
        <title>The new phylogeny of the genus Mycobacterium.</title>
        <authorList>
            <person name="Tarcisio F."/>
            <person name="Conor M."/>
            <person name="Antonella G."/>
            <person name="Elisabetta G."/>
            <person name="Giulia F.S."/>
            <person name="Sara T."/>
            <person name="Anna F."/>
            <person name="Clotilde B."/>
            <person name="Roberto B."/>
            <person name="Veronica D.S."/>
            <person name="Fabio R."/>
            <person name="Monica P."/>
            <person name="Olivier J."/>
            <person name="Enrico T."/>
            <person name="Nicola S."/>
        </authorList>
    </citation>
    <scope>NUCLEOTIDE SEQUENCE [LARGE SCALE GENOMIC DNA]</scope>
    <source>
        <strain evidence="3 4">DSM 45394</strain>
    </source>
</reference>
<dbReference type="AlphaFoldDB" id="A0A1X1YEI6"/>